<feature type="compositionally biased region" description="Polar residues" evidence="1">
    <location>
        <begin position="77"/>
        <end position="104"/>
    </location>
</feature>
<name>A0A7J7K3V3_BUGNE</name>
<feature type="region of interest" description="Disordered" evidence="1">
    <location>
        <begin position="137"/>
        <end position="187"/>
    </location>
</feature>
<evidence type="ECO:0000256" key="1">
    <source>
        <dbReference type="SAM" id="MobiDB-lite"/>
    </source>
</evidence>
<accession>A0A7J7K3V3</accession>
<dbReference type="EMBL" id="VXIV02001524">
    <property type="protein sequence ID" value="KAF6032246.1"/>
    <property type="molecule type" value="Genomic_DNA"/>
</dbReference>
<proteinExistence type="predicted"/>
<sequence length="187" mass="20306">MEATVALGNSIEEDFKSNSLQMLLNEEAKPPTQSLSAPLASEEDLLSVQHSTYSISSQKGFSGIDCRLHSLLESSNRTHPALSRSKSASECVRTQTNQTCNHTQGEGRVWSPQQPNHSSTSVIIPLTTRTSDEAYQLSSYQHNQQEEPISDSAYTSHSASSNCSHSKTHSPTDPQLPVSPISCVTSC</sequence>
<comment type="caution">
    <text evidence="2">The sequence shown here is derived from an EMBL/GenBank/DDBJ whole genome shotgun (WGS) entry which is preliminary data.</text>
</comment>
<evidence type="ECO:0000313" key="2">
    <source>
        <dbReference type="EMBL" id="KAF6032246.1"/>
    </source>
</evidence>
<feature type="region of interest" description="Disordered" evidence="1">
    <location>
        <begin position="77"/>
        <end position="118"/>
    </location>
</feature>
<organism evidence="2 3">
    <name type="scientific">Bugula neritina</name>
    <name type="common">Brown bryozoan</name>
    <name type="synonym">Sertularia neritina</name>
    <dbReference type="NCBI Taxonomy" id="10212"/>
    <lineage>
        <taxon>Eukaryota</taxon>
        <taxon>Metazoa</taxon>
        <taxon>Spiralia</taxon>
        <taxon>Lophotrochozoa</taxon>
        <taxon>Bryozoa</taxon>
        <taxon>Gymnolaemata</taxon>
        <taxon>Cheilostomatida</taxon>
        <taxon>Flustrina</taxon>
        <taxon>Buguloidea</taxon>
        <taxon>Bugulidae</taxon>
        <taxon>Bugula</taxon>
    </lineage>
</organism>
<feature type="compositionally biased region" description="Low complexity" evidence="1">
    <location>
        <begin position="150"/>
        <end position="165"/>
    </location>
</feature>
<protein>
    <submittedName>
        <fullName evidence="2">Uncharacterized protein</fullName>
    </submittedName>
</protein>
<feature type="compositionally biased region" description="Polar residues" evidence="1">
    <location>
        <begin position="137"/>
        <end position="147"/>
    </location>
</feature>
<gene>
    <name evidence="2" type="ORF">EB796_009465</name>
</gene>
<keyword evidence="3" id="KW-1185">Reference proteome</keyword>
<dbReference type="Proteomes" id="UP000593567">
    <property type="component" value="Unassembled WGS sequence"/>
</dbReference>
<evidence type="ECO:0000313" key="3">
    <source>
        <dbReference type="Proteomes" id="UP000593567"/>
    </source>
</evidence>
<reference evidence="2" key="1">
    <citation type="submission" date="2020-06" db="EMBL/GenBank/DDBJ databases">
        <title>Draft genome of Bugula neritina, a colonial animal packing powerful symbionts and potential medicines.</title>
        <authorList>
            <person name="Rayko M."/>
        </authorList>
    </citation>
    <scope>NUCLEOTIDE SEQUENCE [LARGE SCALE GENOMIC DNA]</scope>
    <source>
        <strain evidence="2">Kwan_BN1</strain>
    </source>
</reference>
<dbReference type="AlphaFoldDB" id="A0A7J7K3V3"/>